<evidence type="ECO:0000256" key="2">
    <source>
        <dbReference type="ARBA" id="ARBA00023125"/>
    </source>
</evidence>
<dbReference type="EMBL" id="CP023483">
    <property type="protein sequence ID" value="ATF26273.1"/>
    <property type="molecule type" value="Genomic_DNA"/>
</dbReference>
<dbReference type="PANTHER" id="PTHR43280:SF10">
    <property type="entry name" value="REGULATORY PROTEIN POCR"/>
    <property type="match status" value="1"/>
</dbReference>
<evidence type="ECO:0000256" key="1">
    <source>
        <dbReference type="ARBA" id="ARBA00023015"/>
    </source>
</evidence>
<dbReference type="GO" id="GO:0003700">
    <property type="term" value="F:DNA-binding transcription factor activity"/>
    <property type="evidence" value="ECO:0007669"/>
    <property type="project" value="InterPro"/>
</dbReference>
<dbReference type="InterPro" id="IPR018060">
    <property type="entry name" value="HTH_AraC"/>
</dbReference>
<reference evidence="5 6" key="1">
    <citation type="submission" date="2017-09" db="EMBL/GenBank/DDBJ databases">
        <title>Complete Genome Sequences of Two Strains of the Meat Spoilage Bacterium Brochothrix thermosphacta Isolated from Ground Chicken.</title>
        <authorList>
            <person name="Paoli G.C."/>
            <person name="Wijey C."/>
            <person name="Chen C.-Y."/>
            <person name="Nguyen L."/>
            <person name="Yan X."/>
            <person name="Irwin P.L."/>
        </authorList>
    </citation>
    <scope>NUCLEOTIDE SEQUENCE [LARGE SCALE GENOMIC DNA]</scope>
    <source>
        <strain evidence="5 6">BI</strain>
    </source>
</reference>
<dbReference type="InterPro" id="IPR020449">
    <property type="entry name" value="Tscrpt_reg_AraC-type_HTH"/>
</dbReference>
<dbReference type="KEGG" id="bths:CNY62_07730"/>
<dbReference type="PRINTS" id="PR00032">
    <property type="entry name" value="HTHARAC"/>
</dbReference>
<evidence type="ECO:0000313" key="6">
    <source>
        <dbReference type="Proteomes" id="UP000243591"/>
    </source>
</evidence>
<dbReference type="STRING" id="2756.BFR44_09555"/>
<accession>A0A291KGS5</accession>
<evidence type="ECO:0000259" key="4">
    <source>
        <dbReference type="PROSITE" id="PS01124"/>
    </source>
</evidence>
<keyword evidence="1" id="KW-0805">Transcription regulation</keyword>
<proteinExistence type="predicted"/>
<dbReference type="OrthoDB" id="192171at2"/>
<gene>
    <name evidence="5" type="ORF">CNY62_07730</name>
</gene>
<dbReference type="GO" id="GO:0043565">
    <property type="term" value="F:sequence-specific DNA binding"/>
    <property type="evidence" value="ECO:0007669"/>
    <property type="project" value="InterPro"/>
</dbReference>
<protein>
    <submittedName>
        <fullName evidence="5">AraC family transcriptional regulator</fullName>
    </submittedName>
</protein>
<dbReference type="Pfam" id="PF12833">
    <property type="entry name" value="HTH_18"/>
    <property type="match status" value="1"/>
</dbReference>
<dbReference type="InterPro" id="IPR009057">
    <property type="entry name" value="Homeodomain-like_sf"/>
</dbReference>
<evidence type="ECO:0000256" key="3">
    <source>
        <dbReference type="ARBA" id="ARBA00023163"/>
    </source>
</evidence>
<evidence type="ECO:0000313" key="5">
    <source>
        <dbReference type="EMBL" id="ATF26273.1"/>
    </source>
</evidence>
<dbReference type="Proteomes" id="UP000243591">
    <property type="component" value="Chromosome"/>
</dbReference>
<keyword evidence="6" id="KW-1185">Reference proteome</keyword>
<dbReference type="PROSITE" id="PS01124">
    <property type="entry name" value="HTH_ARAC_FAMILY_2"/>
    <property type="match status" value="1"/>
</dbReference>
<dbReference type="PANTHER" id="PTHR43280">
    <property type="entry name" value="ARAC-FAMILY TRANSCRIPTIONAL REGULATOR"/>
    <property type="match status" value="1"/>
</dbReference>
<keyword evidence="2" id="KW-0238">DNA-binding</keyword>
<dbReference type="Gene3D" id="1.10.10.60">
    <property type="entry name" value="Homeodomain-like"/>
    <property type="match status" value="2"/>
</dbReference>
<sequence length="168" mass="19739">MTKTPKKTYQLKQKVQSHQHLEYLSFSDVDPLSVLSDYYTNHKMIVPPKGTIPKEKTSLLEQKKEIKIAKRYIKLHLHRTITLEETANKVFLSPYYFSKLFKSEVGITFIAYVNHQKMIHASELLRNSDLTISHIAQSLGFTQMSYFSKTFKKEFEMTPKEYRKNPTS</sequence>
<name>A0A291KGS5_BROTH</name>
<dbReference type="SUPFAM" id="SSF46689">
    <property type="entry name" value="Homeodomain-like"/>
    <property type="match status" value="2"/>
</dbReference>
<dbReference type="RefSeq" id="WP_081312111.1">
    <property type="nucleotide sequence ID" value="NZ_CP023483.1"/>
</dbReference>
<dbReference type="SMART" id="SM00342">
    <property type="entry name" value="HTH_ARAC"/>
    <property type="match status" value="1"/>
</dbReference>
<organism evidence="5 6">
    <name type="scientific">Brochothrix thermosphacta</name>
    <name type="common">Microbacterium thermosphactum</name>
    <dbReference type="NCBI Taxonomy" id="2756"/>
    <lineage>
        <taxon>Bacteria</taxon>
        <taxon>Bacillati</taxon>
        <taxon>Bacillota</taxon>
        <taxon>Bacilli</taxon>
        <taxon>Bacillales</taxon>
        <taxon>Listeriaceae</taxon>
        <taxon>Brochothrix</taxon>
    </lineage>
</organism>
<dbReference type="AlphaFoldDB" id="A0A291KGS5"/>
<feature type="domain" description="HTH araC/xylS-type" evidence="4">
    <location>
        <begin position="67"/>
        <end position="165"/>
    </location>
</feature>
<keyword evidence="3" id="KW-0804">Transcription</keyword>